<evidence type="ECO:0000313" key="8">
    <source>
        <dbReference type="EMBL" id="CLV40876.1"/>
    </source>
</evidence>
<dbReference type="EMBL" id="COPH01000001">
    <property type="protein sequence ID" value="CLV40876.1"/>
    <property type="molecule type" value="Genomic_DNA"/>
</dbReference>
<reference evidence="16 17" key="2">
    <citation type="submission" date="2015-03" db="EMBL/GenBank/DDBJ databases">
        <authorList>
            <consortium name="Pathogen Informatics"/>
        </authorList>
    </citation>
    <scope>NUCLEOTIDE SEQUENCE [LARGE SCALE GENOMIC DNA]</scope>
    <source>
        <strain evidence="7 19">C09601061</strain>
        <strain evidence="9 17">D00501624</strain>
        <strain evidence="5 21">G09901357</strain>
        <strain evidence="6 20">H09601792</strain>
        <strain evidence="16">K00500041</strain>
        <strain evidence="10 18">M09401471</strain>
        <strain evidence="12 22">P00601463</strain>
    </source>
</reference>
<evidence type="ECO:0000256" key="2">
    <source>
        <dbReference type="SAM" id="MobiDB-lite"/>
    </source>
</evidence>
<feature type="region of interest" description="Disordered" evidence="2">
    <location>
        <begin position="405"/>
        <end position="437"/>
    </location>
</feature>
<evidence type="ECO:0000313" key="18">
    <source>
        <dbReference type="Proteomes" id="UP000044938"/>
    </source>
</evidence>
<dbReference type="RefSeq" id="WP_003899293.1">
    <property type="nucleotide sequence ID" value="NZ_AP017901.1"/>
</dbReference>
<dbReference type="Proteomes" id="UP000046947">
    <property type="component" value="Unassembled WGS sequence"/>
</dbReference>
<evidence type="ECO:0000313" key="16">
    <source>
        <dbReference type="Proteomes" id="UP000038802"/>
    </source>
</evidence>
<dbReference type="Proteomes" id="UP000048289">
    <property type="component" value="Unassembled WGS sequence"/>
</dbReference>
<reference evidence="14 24" key="5">
    <citation type="submission" date="2017-02" db="EMBL/GenBank/DDBJ databases">
        <title>Protein polymorphisms may explain contrasting epidemiological fitness of two variants of a multidrug-resistant Mycobacterium tuberculosis strain.</title>
        <authorList>
            <person name="Bigi M.M."/>
            <person name="Lopez B."/>
            <person name="Blanco F.C."/>
            <person name="Sasiain M.C."/>
            <person name="De La Barrera S."/>
            <person name="Ritacco V."/>
            <person name="Bigi F."/>
            <person name="Soria M.A."/>
        </authorList>
    </citation>
    <scope>NUCLEOTIDE SEQUENCE [LARGE SCALE GENOMIC DNA]</scope>
    <source>
        <strain evidence="14 24">6548</strain>
    </source>
</reference>
<dbReference type="Proteomes" id="UP000189452">
    <property type="component" value="Chromosome"/>
</dbReference>
<evidence type="ECO:0000313" key="25">
    <source>
        <dbReference type="Proteomes" id="UP000300237"/>
    </source>
</evidence>
<dbReference type="Proteomes" id="UP000048600">
    <property type="component" value="Unassembled WGS sequence"/>
</dbReference>
<dbReference type="STRING" id="115862.BBG46_12395"/>
<proteinExistence type="inferred from homology"/>
<dbReference type="InterPro" id="IPR042070">
    <property type="entry name" value="PucR_C-HTH_sf"/>
</dbReference>
<evidence type="ECO:0000313" key="26">
    <source>
        <dbReference type="Proteomes" id="UP000671119"/>
    </source>
</evidence>
<dbReference type="PATRIC" id="fig|1773.206.peg.62"/>
<dbReference type="Pfam" id="PF17853">
    <property type="entry name" value="GGDEF_2"/>
    <property type="match status" value="1"/>
</dbReference>
<evidence type="ECO:0000313" key="9">
    <source>
        <dbReference type="EMBL" id="CNV19971.1"/>
    </source>
</evidence>
<evidence type="ECO:0000313" key="24">
    <source>
        <dbReference type="Proteomes" id="UP000189452"/>
    </source>
</evidence>
<dbReference type="EMBL" id="LWDQ01000001">
    <property type="protein sequence ID" value="OMH60316.1"/>
    <property type="molecule type" value="Genomic_DNA"/>
</dbReference>
<dbReference type="Pfam" id="PF13556">
    <property type="entry name" value="HTH_30"/>
    <property type="match status" value="1"/>
</dbReference>
<reference evidence="8 23" key="3">
    <citation type="submission" date="2015-03" db="EMBL/GenBank/DDBJ databases">
        <authorList>
            <consortium name="Pathogen Informatics"/>
            <person name="Murphy D."/>
        </authorList>
    </citation>
    <scope>NUCLEOTIDE SEQUENCE [LARGE SCALE GENOMIC DNA]</scope>
    <source>
        <strain evidence="8 23">0268S</strain>
    </source>
</reference>
<dbReference type="InterPro" id="IPR025736">
    <property type="entry name" value="PucR_C-HTH_dom"/>
</dbReference>
<name>A0A045I8E7_MYCTX</name>
<dbReference type="EMBL" id="CHKL01000770">
    <property type="protein sequence ID" value="COX28891.1"/>
    <property type="molecule type" value="Genomic_DNA"/>
</dbReference>
<dbReference type="GeneID" id="45426356"/>
<dbReference type="Proteomes" id="UP000050139">
    <property type="component" value="Unassembled WGS sequence"/>
</dbReference>
<dbReference type="InterPro" id="IPR051448">
    <property type="entry name" value="CdaR-like_regulators"/>
</dbReference>
<evidence type="ECO:0000313" key="15">
    <source>
        <dbReference type="EMBL" id="VCU50657.1"/>
    </source>
</evidence>
<evidence type="ECO:0000259" key="4">
    <source>
        <dbReference type="Pfam" id="PF17853"/>
    </source>
</evidence>
<dbReference type="Proteomes" id="UP000671119">
    <property type="component" value="Unassembled WGS sequence"/>
</dbReference>
<evidence type="ECO:0000313" key="23">
    <source>
        <dbReference type="Proteomes" id="UP000050139"/>
    </source>
</evidence>
<dbReference type="PANTHER" id="PTHR33744">
    <property type="entry name" value="CARBOHYDRATE DIACID REGULATOR"/>
    <property type="match status" value="1"/>
</dbReference>
<dbReference type="AlphaFoldDB" id="A0A045I8E7"/>
<evidence type="ECO:0000259" key="3">
    <source>
        <dbReference type="Pfam" id="PF13556"/>
    </source>
</evidence>
<dbReference type="Proteomes" id="UP000046680">
    <property type="component" value="Unassembled WGS sequence"/>
</dbReference>
<dbReference type="EMBL" id="CFOH01000178">
    <property type="protein sequence ID" value="CFE49304.1"/>
    <property type="molecule type" value="Genomic_DNA"/>
</dbReference>
<dbReference type="Proteomes" id="UP000038802">
    <property type="component" value="Unassembled WGS sequence"/>
</dbReference>
<reference evidence="13 26" key="7">
    <citation type="submission" date="2021-03" db="EMBL/GenBank/DDBJ databases">
        <title>Whole Genome Sequencing of Mycobacterium tuberculosis clinical isolates from Arunachal Pradesh, India.</title>
        <authorList>
            <person name="Singh S."/>
            <person name="Mudliar S.R."/>
            <person name="Kulsum U."/>
            <person name="Rufai S.B."/>
            <person name="Singh P.K."/>
            <person name="Umpo M."/>
            <person name="Nyori M."/>
        </authorList>
    </citation>
    <scope>NUCLEOTIDE SEQUENCE [LARGE SCALE GENOMIC DNA]</scope>
    <source>
        <strain evidence="13 26">OMICS/BPL/0142/20/SP</strain>
    </source>
</reference>
<evidence type="ECO:0000313" key="13">
    <source>
        <dbReference type="EMBL" id="MBP0684171.1"/>
    </source>
</evidence>
<evidence type="ECO:0000313" key="5">
    <source>
        <dbReference type="EMBL" id="CFE38633.1"/>
    </source>
</evidence>
<dbReference type="EMBL" id="CGCX01000440">
    <property type="protein sequence ID" value="CFR76098.1"/>
    <property type="molecule type" value="Genomic_DNA"/>
</dbReference>
<protein>
    <submittedName>
        <fullName evidence="13">PucR family transcriptional regulator</fullName>
    </submittedName>
    <submittedName>
        <fullName evidence="14">Purine catabolism regulatory protein</fullName>
    </submittedName>
    <submittedName>
        <fullName evidence="5">Transcriptional activator protein</fullName>
    </submittedName>
</protein>
<evidence type="ECO:0000313" key="17">
    <source>
        <dbReference type="Proteomes" id="UP000039217"/>
    </source>
</evidence>
<evidence type="ECO:0000313" key="21">
    <source>
        <dbReference type="Proteomes" id="UP000048289"/>
    </source>
</evidence>
<dbReference type="Proteomes" id="UP000300237">
    <property type="component" value="Chromosome"/>
</dbReference>
<gene>
    <name evidence="14" type="primary">pucR_6</name>
    <name evidence="14" type="ORF">A4S10_02491</name>
    <name evidence="15" type="ORF">DKC2_2503</name>
    <name evidence="7" type="ORF">ERS007657_01427</name>
    <name evidence="9" type="ORF">ERS007661_01807</name>
    <name evidence="5" type="ORF">ERS007681_01068</name>
    <name evidence="6" type="ORF">ERS007688_01413</name>
    <name evidence="11" type="ORF">ERS007703_03602</name>
    <name evidence="10" type="ORF">ERS007720_01952</name>
    <name evidence="12" type="ORF">ERS007741_04130</name>
    <name evidence="8" type="ORF">ERS094118_00030</name>
    <name evidence="13" type="ORF">J8J21_13785</name>
</gene>
<dbReference type="EMBL" id="CFOE01000096">
    <property type="protein sequence ID" value="CFE38633.1"/>
    <property type="molecule type" value="Genomic_DNA"/>
</dbReference>
<accession>A0A045I8E7</accession>
<evidence type="ECO:0000313" key="14">
    <source>
        <dbReference type="EMBL" id="OMH60316.1"/>
    </source>
</evidence>
<dbReference type="OMA" id="VAWRRWM"/>
<reference evidence="14 24" key="4">
    <citation type="submission" date="2016-04" db="EMBL/GenBank/DDBJ databases">
        <authorList>
            <person name="Bigi M."/>
            <person name="Bigi F."/>
            <person name="Soria M.A."/>
        </authorList>
    </citation>
    <scope>NUCLEOTIDE SEQUENCE [LARGE SCALE GENOMIC DNA]</scope>
    <source>
        <strain evidence="14 24">6548</strain>
    </source>
</reference>
<organism evidence="14 24">
    <name type="scientific">Mycobacterium tuberculosis</name>
    <dbReference type="NCBI Taxonomy" id="1773"/>
    <lineage>
        <taxon>Bacteria</taxon>
        <taxon>Bacillati</taxon>
        <taxon>Actinomycetota</taxon>
        <taxon>Actinomycetes</taxon>
        <taxon>Mycobacteriales</taxon>
        <taxon>Mycobacteriaceae</taxon>
        <taxon>Mycobacterium</taxon>
        <taxon>Mycobacterium tuberculosis complex</taxon>
    </lineage>
</organism>
<evidence type="ECO:0000256" key="1">
    <source>
        <dbReference type="ARBA" id="ARBA00006754"/>
    </source>
</evidence>
<dbReference type="Proteomes" id="UP000039217">
    <property type="component" value="Unassembled WGS sequence"/>
</dbReference>
<evidence type="ECO:0000313" key="19">
    <source>
        <dbReference type="Proteomes" id="UP000046680"/>
    </source>
</evidence>
<reference evidence="15 25" key="6">
    <citation type="submission" date="2018-08" db="EMBL/GenBank/DDBJ databases">
        <authorList>
            <person name="Fokvardsen B D."/>
            <person name="Norman A."/>
        </authorList>
    </citation>
    <scope>NUCLEOTIDE SEQUENCE [LARGE SCALE GENOMIC DNA]</scope>
    <source>
        <strain evidence="15 25">DKC2</strain>
    </source>
</reference>
<dbReference type="PANTHER" id="PTHR33744:SF1">
    <property type="entry name" value="DNA-BINDING TRANSCRIPTIONAL ACTIVATOR ADER"/>
    <property type="match status" value="1"/>
</dbReference>
<sequence length="437" mass="48382">MVLPKPTPRGRELIRQAAKVALHPTPEWLDELDRATLAAHPSIAADPALATVVSRANRSHLIHFATANLRKPGQPVPANLGPDPLRMARDLVRRGLDASALDVYRVGQNVAWQRWTEIAFGLTTDPQELHELLTLPFRSASEFIDATLAGLAAQMQLEYDELTRDVHAEHRRIVELILDGAPISRQSAEAKLGYPLDRSHTAAIIWYDDPDDNQNHLDHTARAFGRALGCPQPLIAVASAATRWVWVSDAATLDTDRIHQVLDHAPHARIAVGTTARGIDGFRRSHRDALATQRMLARLRSQQRLAFFADIHMIAVLTENPDSAADFITSTLGDLESASPQLLTTVLTYINEQCNASRAAHVLHTHRNTLLRRLETAQRLLPRPLDHTIIQVAVAISALQWRGSQTSDPVETPVEGITSPPPESLGRRRSRLAQLER</sequence>
<dbReference type="EMBL" id="LR027516">
    <property type="protein sequence ID" value="VCU50657.1"/>
    <property type="molecule type" value="Genomic_DNA"/>
</dbReference>
<dbReference type="InterPro" id="IPR041522">
    <property type="entry name" value="CdaR_GGDEF"/>
</dbReference>
<dbReference type="Gene3D" id="1.10.10.2840">
    <property type="entry name" value="PucR C-terminal helix-turn-helix domain"/>
    <property type="match status" value="1"/>
</dbReference>
<feature type="domain" description="PucR C-terminal helix-turn-helix" evidence="3">
    <location>
        <begin position="342"/>
        <end position="395"/>
    </location>
</feature>
<dbReference type="SMR" id="A0A045I8E7"/>
<reference evidence="11" key="1">
    <citation type="submission" date="2015-03" db="EMBL/GenBank/DDBJ databases">
        <authorList>
            <person name="Murphy D."/>
        </authorList>
    </citation>
    <scope>NUCLEOTIDE SEQUENCE [LARGE SCALE GENOMIC DNA]</scope>
    <source>
        <strain evidence="11">K00500041</strain>
    </source>
</reference>
<evidence type="ECO:0000313" key="10">
    <source>
        <dbReference type="EMBL" id="COW18760.1"/>
    </source>
</evidence>
<evidence type="ECO:0000313" key="6">
    <source>
        <dbReference type="EMBL" id="CFE49304.1"/>
    </source>
</evidence>
<evidence type="ECO:0000313" key="20">
    <source>
        <dbReference type="Proteomes" id="UP000046947"/>
    </source>
</evidence>
<dbReference type="EMBL" id="CQQC01000548">
    <property type="protein sequence ID" value="CNV19971.1"/>
    <property type="molecule type" value="Genomic_DNA"/>
</dbReference>
<evidence type="ECO:0000313" key="22">
    <source>
        <dbReference type="Proteomes" id="UP000048600"/>
    </source>
</evidence>
<comment type="similarity">
    <text evidence="1">Belongs to the CdaR family.</text>
</comment>
<evidence type="ECO:0000313" key="12">
    <source>
        <dbReference type="EMBL" id="COX28891.1"/>
    </source>
</evidence>
<dbReference type="Proteomes" id="UP000044938">
    <property type="component" value="Unassembled WGS sequence"/>
</dbReference>
<evidence type="ECO:0000313" key="7">
    <source>
        <dbReference type="EMBL" id="CFR76098.1"/>
    </source>
</evidence>
<feature type="domain" description="CdaR GGDEF-like" evidence="4">
    <location>
        <begin position="187"/>
        <end position="295"/>
    </location>
</feature>
<evidence type="ECO:0000313" key="11">
    <source>
        <dbReference type="EMBL" id="COW41274.1"/>
    </source>
</evidence>
<dbReference type="EMBL" id="CSAJ01000222">
    <property type="protein sequence ID" value="COW18760.1"/>
    <property type="molecule type" value="Genomic_DNA"/>
</dbReference>
<dbReference type="EMBL" id="JAGIZI010000021">
    <property type="protein sequence ID" value="MBP0684171.1"/>
    <property type="molecule type" value="Genomic_DNA"/>
</dbReference>
<dbReference type="EMBL" id="CSAE01000509">
    <property type="protein sequence ID" value="COW41274.1"/>
    <property type="molecule type" value="Genomic_DNA"/>
</dbReference>